<evidence type="ECO:0000313" key="3">
    <source>
        <dbReference type="Proteomes" id="UP000887226"/>
    </source>
</evidence>
<dbReference type="Proteomes" id="UP000887226">
    <property type="component" value="Unassembled WGS sequence"/>
</dbReference>
<sequence length="302" mass="33690">MPACVRGTLLCLSPASSGLFLAGVYWHLWSPPRGPLLDACGSAPVIEAGWTSLKTINTEGPVEQMQRERSLARENRGILLLGLFALHDLARACSRIHEDYKDNAGKCKLDVYALRYGWKGNTTTETLEIETDSEDDDGTKLPCPEGSGIAHVPLLKHTLGRLLEEADSFKEAAVIIANICFLHFASNSEPFEEHTEGCEFLSHGLLWIRRRASFEMASIKAARESKGVPMDREEKEKLGALFDQLHVTSLSEQLLHQLERFHVTAGASLWPYKSKSYEHVQEKKTDSDDSEEEEKEPLLRSG</sequence>
<dbReference type="AlphaFoldDB" id="A0A9P8CE84"/>
<evidence type="ECO:0000256" key="1">
    <source>
        <dbReference type="SAM" id="MobiDB-lite"/>
    </source>
</evidence>
<accession>A0A9P8CE84</accession>
<feature type="region of interest" description="Disordered" evidence="1">
    <location>
        <begin position="277"/>
        <end position="302"/>
    </location>
</feature>
<comment type="caution">
    <text evidence="2">The sequence shown here is derived from an EMBL/GenBank/DDBJ whole genome shotgun (WGS) entry which is preliminary data.</text>
</comment>
<organism evidence="2 3">
    <name type="scientific">Calycina marina</name>
    <dbReference type="NCBI Taxonomy" id="1763456"/>
    <lineage>
        <taxon>Eukaryota</taxon>
        <taxon>Fungi</taxon>
        <taxon>Dikarya</taxon>
        <taxon>Ascomycota</taxon>
        <taxon>Pezizomycotina</taxon>
        <taxon>Leotiomycetes</taxon>
        <taxon>Helotiales</taxon>
        <taxon>Pezizellaceae</taxon>
        <taxon>Calycina</taxon>
    </lineage>
</organism>
<dbReference type="EMBL" id="MU254119">
    <property type="protein sequence ID" value="KAG9242056.1"/>
    <property type="molecule type" value="Genomic_DNA"/>
</dbReference>
<evidence type="ECO:0000313" key="2">
    <source>
        <dbReference type="EMBL" id="KAG9242056.1"/>
    </source>
</evidence>
<feature type="compositionally biased region" description="Basic and acidic residues" evidence="1">
    <location>
        <begin position="277"/>
        <end position="287"/>
    </location>
</feature>
<protein>
    <submittedName>
        <fullName evidence="2">Uncharacterized protein</fullName>
    </submittedName>
</protein>
<name>A0A9P8CE84_9HELO</name>
<dbReference type="OrthoDB" id="3435825at2759"/>
<proteinExistence type="predicted"/>
<keyword evidence="3" id="KW-1185">Reference proteome</keyword>
<gene>
    <name evidence="2" type="ORF">BJ878DRAFT_577723</name>
</gene>
<reference evidence="2" key="1">
    <citation type="journal article" date="2021" name="IMA Fungus">
        <title>Genomic characterization of three marine fungi, including Emericellopsis atlantica sp. nov. with signatures of a generalist lifestyle and marine biomass degradation.</title>
        <authorList>
            <person name="Hagestad O.C."/>
            <person name="Hou L."/>
            <person name="Andersen J.H."/>
            <person name="Hansen E.H."/>
            <person name="Altermark B."/>
            <person name="Li C."/>
            <person name="Kuhnert E."/>
            <person name="Cox R.J."/>
            <person name="Crous P.W."/>
            <person name="Spatafora J.W."/>
            <person name="Lail K."/>
            <person name="Amirebrahimi M."/>
            <person name="Lipzen A."/>
            <person name="Pangilinan J."/>
            <person name="Andreopoulos W."/>
            <person name="Hayes R.D."/>
            <person name="Ng V."/>
            <person name="Grigoriev I.V."/>
            <person name="Jackson S.A."/>
            <person name="Sutton T.D.S."/>
            <person name="Dobson A.D.W."/>
            <person name="Rama T."/>
        </authorList>
    </citation>
    <scope>NUCLEOTIDE SEQUENCE</scope>
    <source>
        <strain evidence="2">TRa3180A</strain>
    </source>
</reference>